<dbReference type="AlphaFoldDB" id="F4IH34"/>
<dbReference type="Pfam" id="PF07767">
    <property type="entry name" value="Nop53"/>
    <property type="match status" value="2"/>
</dbReference>
<evidence type="ECO:0000313" key="7">
    <source>
        <dbReference type="Araport" id="AT2G40430"/>
    </source>
</evidence>
<dbReference type="EMBL" id="CP002685">
    <property type="protein sequence ID" value="AEC09829.2"/>
    <property type="molecule type" value="Genomic_DNA"/>
</dbReference>
<dbReference type="SMR" id="F4IH34"/>
<evidence type="ECO:0007829" key="12">
    <source>
        <dbReference type="ProteomicsDB" id="F4IH34"/>
    </source>
</evidence>
<keyword evidence="5" id="KW-0690">Ribosome biogenesis</keyword>
<dbReference type="PIRSF" id="PIRSF017302">
    <property type="entry name" value="Gltscr2"/>
    <property type="match status" value="1"/>
</dbReference>
<dbReference type="GO" id="GO:0042254">
    <property type="term" value="P:ribosome biogenesis"/>
    <property type="evidence" value="ECO:0007669"/>
    <property type="project" value="UniProtKB-KW"/>
</dbReference>
<proteinExistence type="evidence at protein level"/>
<evidence type="ECO:0007829" key="11">
    <source>
        <dbReference type="PeptideAtlas" id="F4IH34"/>
    </source>
</evidence>
<organism evidence="8 9">
    <name type="scientific">Arabidopsis thaliana</name>
    <name type="common">Mouse-ear cress</name>
    <dbReference type="NCBI Taxonomy" id="3702"/>
    <lineage>
        <taxon>Eukaryota</taxon>
        <taxon>Viridiplantae</taxon>
        <taxon>Streptophyta</taxon>
        <taxon>Embryophyta</taxon>
        <taxon>Tracheophyta</taxon>
        <taxon>Spermatophyta</taxon>
        <taxon>Magnoliopsida</taxon>
        <taxon>eudicotyledons</taxon>
        <taxon>Gunneridae</taxon>
        <taxon>Pentapetalae</taxon>
        <taxon>rosids</taxon>
        <taxon>malvids</taxon>
        <taxon>Brassicales</taxon>
        <taxon>Brassicaceae</taxon>
        <taxon>Camelineae</taxon>
        <taxon>Arabidopsis</taxon>
    </lineage>
</organism>
<evidence type="ECO:0000256" key="6">
    <source>
        <dbReference type="ARBA" id="ARBA00023242"/>
    </source>
</evidence>
<reference evidence="13" key="2">
    <citation type="journal article" date="2009" name="Plant Physiol.">
        <title>Large-scale Arabidopsis phosphoproteome profiling reveals novel chloroplast kinase substrates and phosphorylation networks.</title>
        <authorList>
            <person name="Reiland S."/>
            <person name="Messerli G."/>
            <person name="Baerenfaller K."/>
            <person name="Gerrits B."/>
            <person name="Endler A."/>
            <person name="Grossmann J."/>
            <person name="Gruissem W."/>
            <person name="Baginsky S."/>
        </authorList>
    </citation>
    <scope>IDENTIFICATION BY MASS SPECTROMETRY [LARGE SCALE ANALYSIS]</scope>
</reference>
<keyword evidence="9" id="KW-1185">Reference proteome</keyword>
<comment type="subcellular location">
    <subcellularLocation>
        <location evidence="1">Nucleus</location>
        <location evidence="1">Nucleolus</location>
    </subcellularLocation>
    <subcellularLocation>
        <location evidence="2">Nucleus</location>
        <location evidence="2">Nucleoplasm</location>
    </subcellularLocation>
</comment>
<dbReference type="TAIR" id="AT2G40430">
    <property type="gene designation" value="SMO4"/>
</dbReference>
<dbReference type="GO" id="GO:0005730">
    <property type="term" value="C:nucleolus"/>
    <property type="evidence" value="ECO:0007669"/>
    <property type="project" value="UniProtKB-SubCell"/>
</dbReference>
<gene>
    <name evidence="10" type="primary">SMO4</name>
    <name evidence="7 8" type="ordered locus">At2g40430</name>
    <name evidence="8" type="ORF">T2P4.22</name>
</gene>
<dbReference type="ProteomicsDB" id="217892"/>
<keyword evidence="11 12" id="KW-1267">Proteomics identification</keyword>
<dbReference type="RefSeq" id="NP_001318390.1">
    <property type="nucleotide sequence ID" value="NM_001336838.1"/>
</dbReference>
<dbReference type="PANTHER" id="PTHR14211">
    <property type="entry name" value="GLIOMA SUPPRESSOR CANDIDATE REGION GENE 2"/>
    <property type="match status" value="1"/>
</dbReference>
<evidence type="ECO:0007829" key="13">
    <source>
        <dbReference type="PubMed" id="19376835"/>
    </source>
</evidence>
<dbReference type="InterPro" id="IPR011687">
    <property type="entry name" value="Nop53/GLTSCR2"/>
</dbReference>
<reference evidence="8 9" key="1">
    <citation type="journal article" date="1999" name="Nature">
        <title>Sequence and analysis of chromosome 2 of the plant Arabidopsis thaliana.</title>
        <authorList>
            <person name="Lin X."/>
            <person name="Kaul S."/>
            <person name="Rounsley S."/>
            <person name="Shea T.P."/>
            <person name="Benito M.I."/>
            <person name="Town C.D."/>
            <person name="Fujii C.Y."/>
            <person name="Mason T."/>
            <person name="Bowman C.L."/>
            <person name="Barnstead M."/>
            <person name="Feldblyum T.V."/>
            <person name="Buell C.R."/>
            <person name="Ketchum K.A."/>
            <person name="Lee J."/>
            <person name="Ronning C.M."/>
            <person name="Koo H.L."/>
            <person name="Moffat K.S."/>
            <person name="Cronin L.A."/>
            <person name="Shen M."/>
            <person name="Pai G."/>
            <person name="Van Aken S."/>
            <person name="Umayam L."/>
            <person name="Tallon L.J."/>
            <person name="Gill J.E."/>
            <person name="Adams M.D."/>
            <person name="Carrera A.J."/>
            <person name="Creasy T.H."/>
            <person name="Goodman H.M."/>
            <person name="Somerville C.R."/>
            <person name="Copenhaver G.P."/>
            <person name="Preuss D."/>
            <person name="Nierman W.C."/>
            <person name="White O."/>
            <person name="Eisen J.A."/>
            <person name="Salzberg S.L."/>
            <person name="Fraser C.M."/>
            <person name="Venter J.C."/>
        </authorList>
    </citation>
    <scope>NUCLEOTIDE SEQUENCE [LARGE SCALE GENOMIC DNA]</scope>
    <source>
        <strain evidence="9">cv. Columbia</strain>
    </source>
</reference>
<keyword evidence="6" id="KW-0539">Nucleus</keyword>
<comment type="similarity">
    <text evidence="3">Belongs to the NOP53 family.</text>
</comment>
<name>F4IH34_ARATH</name>
<dbReference type="Proteomes" id="UP000006548">
    <property type="component" value="Chromosome 2"/>
</dbReference>
<reference evidence="9" key="3">
    <citation type="journal article" date="2017" name="Plant J.">
        <title>Araport11: a complete reannotation of the Arabidopsis thaliana reference genome.</title>
        <authorList>
            <person name="Cheng C.Y."/>
            <person name="Krishnakumar V."/>
            <person name="Chan A.P."/>
            <person name="Thibaud-Nissen F."/>
            <person name="Schobel S."/>
            <person name="Town C.D."/>
        </authorList>
    </citation>
    <scope>GENOME REANNOTATION</scope>
    <source>
        <strain evidence="9">cv. Columbia</strain>
    </source>
</reference>
<dbReference type="PANTHER" id="PTHR14211:SF7">
    <property type="entry name" value="RIBOSOME BIOGENESIS PROTEIN NOP53"/>
    <property type="match status" value="1"/>
</dbReference>
<evidence type="ECO:0000256" key="5">
    <source>
        <dbReference type="ARBA" id="ARBA00022517"/>
    </source>
</evidence>
<evidence type="ECO:0000256" key="3">
    <source>
        <dbReference type="ARBA" id="ARBA00008838"/>
    </source>
</evidence>
<evidence type="ECO:0000313" key="8">
    <source>
        <dbReference type="EMBL" id="AEC09829.2"/>
    </source>
</evidence>
<dbReference type="GeneID" id="818636"/>
<dbReference type="ExpressionAtlas" id="F4IH34">
    <property type="expression patterns" value="baseline and differential"/>
</dbReference>
<evidence type="ECO:0000256" key="1">
    <source>
        <dbReference type="ARBA" id="ARBA00004604"/>
    </source>
</evidence>
<evidence type="ECO:0000256" key="4">
    <source>
        <dbReference type="ARBA" id="ARBA00018339"/>
    </source>
</evidence>
<protein>
    <recommendedName>
        <fullName evidence="4">Ribosome biogenesis protein NOP53</fullName>
    </recommendedName>
</protein>
<accession>F4IH34</accession>
<evidence type="ECO:0000256" key="2">
    <source>
        <dbReference type="ARBA" id="ARBA00004642"/>
    </source>
</evidence>
<dbReference type="GO" id="GO:0005654">
    <property type="term" value="C:nucleoplasm"/>
    <property type="evidence" value="ECO:0007669"/>
    <property type="project" value="UniProtKB-SubCell"/>
</dbReference>
<sequence length="293" mass="33601">MGKRSKTSRKGKKAWRANISSEDIEDFFEKTTRDALSGGNLSAAPSEDLFHVDKSHDLPVKRKIEKHRERVLRVDSILKKNPFVQLVPSSKPKLKKSKKTIVIEDKAPKQVQKSVGDDSVMVDLLGDDIKEDLKYFLEVGNVGEGEDNKDVKIEVSEAGNNVSRKTKRVTRVELNKRCRQKALRKKETKEKAKEKILNEIDSLPNILEEIAKEDEDKQNKHLRRVIAKQEVLKIRPPRLGKYKFEAPPVQVLLTEEMTGSLRKLKACCTLARDRFKSLEKRGILVPSKQIRRF</sequence>
<evidence type="ECO:0000313" key="10">
    <source>
        <dbReference type="TAIR" id="AT2G40430"/>
    </source>
</evidence>
<dbReference type="Araport" id="AT2G40430"/>
<evidence type="ECO:0000313" key="9">
    <source>
        <dbReference type="Proteomes" id="UP000006548"/>
    </source>
</evidence>